<gene>
    <name evidence="2" type="primary">gb02691</name>
    <name evidence="2" type="ORF">PR202_gb02691</name>
</gene>
<feature type="compositionally biased region" description="Basic and acidic residues" evidence="1">
    <location>
        <begin position="81"/>
        <end position="90"/>
    </location>
</feature>
<reference evidence="2" key="2">
    <citation type="submission" date="2021-12" db="EMBL/GenBank/DDBJ databases">
        <title>Resequencing data analysis of finger millet.</title>
        <authorList>
            <person name="Hatakeyama M."/>
            <person name="Aluri S."/>
            <person name="Balachadran M.T."/>
            <person name="Sivarajan S.R."/>
            <person name="Poveda L."/>
            <person name="Shimizu-Inatsugi R."/>
            <person name="Schlapbach R."/>
            <person name="Sreeman S.M."/>
            <person name="Shimizu K.K."/>
        </authorList>
    </citation>
    <scope>NUCLEOTIDE SEQUENCE</scope>
</reference>
<feature type="region of interest" description="Disordered" evidence="1">
    <location>
        <begin position="1"/>
        <end position="96"/>
    </location>
</feature>
<evidence type="ECO:0000256" key="1">
    <source>
        <dbReference type="SAM" id="MobiDB-lite"/>
    </source>
</evidence>
<dbReference type="Proteomes" id="UP001054889">
    <property type="component" value="Unassembled WGS sequence"/>
</dbReference>
<proteinExistence type="predicted"/>
<feature type="compositionally biased region" description="Basic and acidic residues" evidence="1">
    <location>
        <begin position="52"/>
        <end position="65"/>
    </location>
</feature>
<feature type="compositionally biased region" description="Basic and acidic residues" evidence="1">
    <location>
        <begin position="1"/>
        <end position="13"/>
    </location>
</feature>
<keyword evidence="3" id="KW-1185">Reference proteome</keyword>
<dbReference type="AlphaFoldDB" id="A0AAV5DYY6"/>
<feature type="compositionally biased region" description="Gly residues" evidence="1">
    <location>
        <begin position="67"/>
        <end position="79"/>
    </location>
</feature>
<reference evidence="2" key="1">
    <citation type="journal article" date="2018" name="DNA Res.">
        <title>Multiple hybrid de novo genome assembly of finger millet, an orphan allotetraploid crop.</title>
        <authorList>
            <person name="Hatakeyama M."/>
            <person name="Aluri S."/>
            <person name="Balachadran M.T."/>
            <person name="Sivarajan S.R."/>
            <person name="Patrignani A."/>
            <person name="Gruter S."/>
            <person name="Poveda L."/>
            <person name="Shimizu-Inatsugi R."/>
            <person name="Baeten J."/>
            <person name="Francoijs K.J."/>
            <person name="Nataraja K.N."/>
            <person name="Reddy Y.A.N."/>
            <person name="Phadnis S."/>
            <person name="Ravikumar R.L."/>
            <person name="Schlapbach R."/>
            <person name="Sreeman S.M."/>
            <person name="Shimizu K.K."/>
        </authorList>
    </citation>
    <scope>NUCLEOTIDE SEQUENCE</scope>
</reference>
<sequence>MSNHRGSTERVRLENSAAEDSSYLWASKVLGDQVGRVTSPRPPRNSSRKYRIARDTRGGREEAAERSGGGGGGTGGGGKSAAREREKVEVRVGGGG</sequence>
<evidence type="ECO:0000313" key="3">
    <source>
        <dbReference type="Proteomes" id="UP001054889"/>
    </source>
</evidence>
<name>A0AAV5DYY6_ELECO</name>
<accession>A0AAV5DYY6</accession>
<comment type="caution">
    <text evidence="2">The sequence shown here is derived from an EMBL/GenBank/DDBJ whole genome shotgun (WGS) entry which is preliminary data.</text>
</comment>
<evidence type="ECO:0000313" key="2">
    <source>
        <dbReference type="EMBL" id="GJN15753.1"/>
    </source>
</evidence>
<protein>
    <submittedName>
        <fullName evidence="2">Uncharacterized protein</fullName>
    </submittedName>
</protein>
<dbReference type="EMBL" id="BQKI01000072">
    <property type="protein sequence ID" value="GJN15753.1"/>
    <property type="molecule type" value="Genomic_DNA"/>
</dbReference>
<organism evidence="2 3">
    <name type="scientific">Eleusine coracana subsp. coracana</name>
    <dbReference type="NCBI Taxonomy" id="191504"/>
    <lineage>
        <taxon>Eukaryota</taxon>
        <taxon>Viridiplantae</taxon>
        <taxon>Streptophyta</taxon>
        <taxon>Embryophyta</taxon>
        <taxon>Tracheophyta</taxon>
        <taxon>Spermatophyta</taxon>
        <taxon>Magnoliopsida</taxon>
        <taxon>Liliopsida</taxon>
        <taxon>Poales</taxon>
        <taxon>Poaceae</taxon>
        <taxon>PACMAD clade</taxon>
        <taxon>Chloridoideae</taxon>
        <taxon>Cynodonteae</taxon>
        <taxon>Eleusininae</taxon>
        <taxon>Eleusine</taxon>
    </lineage>
</organism>